<protein>
    <submittedName>
        <fullName evidence="1">Uncharacterized protein</fullName>
    </submittedName>
</protein>
<dbReference type="EMBL" id="LUCH01003325">
    <property type="protein sequence ID" value="KAF5400274.1"/>
    <property type="molecule type" value="Genomic_DNA"/>
</dbReference>
<dbReference type="Proteomes" id="UP000748531">
    <property type="component" value="Unassembled WGS sequence"/>
</dbReference>
<keyword evidence="2" id="KW-1185">Reference proteome</keyword>
<evidence type="ECO:0000313" key="1">
    <source>
        <dbReference type="EMBL" id="KAF5400274.1"/>
    </source>
</evidence>
<gene>
    <name evidence="1" type="ORF">PHET_06101</name>
</gene>
<sequence>MSLALAYIVSNRDARFLTDYYNYDNAWPPVAEHNVVRPVPLQLSGIDPSGSDEDQLSMRLASLKQKCDRVNQLKEQIAHKKTLWKKVHDRLSKLTSASESSFSVGCDLDEVIFRYC</sequence>
<organism evidence="1 2">
    <name type="scientific">Paragonimus heterotremus</name>
    <dbReference type="NCBI Taxonomy" id="100268"/>
    <lineage>
        <taxon>Eukaryota</taxon>
        <taxon>Metazoa</taxon>
        <taxon>Spiralia</taxon>
        <taxon>Lophotrochozoa</taxon>
        <taxon>Platyhelminthes</taxon>
        <taxon>Trematoda</taxon>
        <taxon>Digenea</taxon>
        <taxon>Plagiorchiida</taxon>
        <taxon>Troglotremata</taxon>
        <taxon>Troglotrematidae</taxon>
        <taxon>Paragonimus</taxon>
    </lineage>
</organism>
<proteinExistence type="predicted"/>
<reference evidence="1" key="1">
    <citation type="submission" date="2019-05" db="EMBL/GenBank/DDBJ databases">
        <title>Annotation for the trematode Paragonimus heterotremus.</title>
        <authorList>
            <person name="Choi Y.-J."/>
        </authorList>
    </citation>
    <scope>NUCLEOTIDE SEQUENCE</scope>
    <source>
        <strain evidence="1">LC</strain>
    </source>
</reference>
<name>A0A8J4TJI5_9TREM</name>
<accession>A0A8J4TJI5</accession>
<evidence type="ECO:0000313" key="2">
    <source>
        <dbReference type="Proteomes" id="UP000748531"/>
    </source>
</evidence>
<dbReference type="AlphaFoldDB" id="A0A8J4TJI5"/>
<comment type="caution">
    <text evidence="1">The sequence shown here is derived from an EMBL/GenBank/DDBJ whole genome shotgun (WGS) entry which is preliminary data.</text>
</comment>